<dbReference type="Proteomes" id="UP000186895">
    <property type="component" value="Unassembled WGS sequence"/>
</dbReference>
<proteinExistence type="predicted"/>
<feature type="region of interest" description="Disordered" evidence="1">
    <location>
        <begin position="61"/>
        <end position="96"/>
    </location>
</feature>
<dbReference type="EMBL" id="FTMN01000002">
    <property type="protein sequence ID" value="SIQ13788.1"/>
    <property type="molecule type" value="Genomic_DNA"/>
</dbReference>
<gene>
    <name evidence="2" type="ORF">SAMN05421647_102389</name>
</gene>
<protein>
    <submittedName>
        <fullName evidence="2">Phage protein, HK97 gp10 family</fullName>
    </submittedName>
</protein>
<keyword evidence="3" id="KW-1185">Reference proteome</keyword>
<dbReference type="STRING" id="49186.SAMN05421647_102389"/>
<dbReference type="NCBIfam" id="TIGR01725">
    <property type="entry name" value="phge_HK97_gp10"/>
    <property type="match status" value="1"/>
</dbReference>
<evidence type="ECO:0000313" key="2">
    <source>
        <dbReference type="EMBL" id="SIQ13788.1"/>
    </source>
</evidence>
<dbReference type="InterPro" id="IPR010064">
    <property type="entry name" value="HK97-gp10_tail"/>
</dbReference>
<name>A0A1N6QB87_9GAMM</name>
<evidence type="ECO:0000313" key="3">
    <source>
        <dbReference type="Proteomes" id="UP000186895"/>
    </source>
</evidence>
<organism evidence="2 3">
    <name type="scientific">Marinobacterium stanieri</name>
    <dbReference type="NCBI Taxonomy" id="49186"/>
    <lineage>
        <taxon>Bacteria</taxon>
        <taxon>Pseudomonadati</taxon>
        <taxon>Pseudomonadota</taxon>
        <taxon>Gammaproteobacteria</taxon>
        <taxon>Oceanospirillales</taxon>
        <taxon>Oceanospirillaceae</taxon>
        <taxon>Marinobacterium</taxon>
    </lineage>
</organism>
<accession>A0A1N6QB87</accession>
<evidence type="ECO:0000256" key="1">
    <source>
        <dbReference type="SAM" id="MobiDB-lite"/>
    </source>
</evidence>
<dbReference type="Pfam" id="PF04883">
    <property type="entry name" value="HK97-gp10_like"/>
    <property type="match status" value="1"/>
</dbReference>
<sequence>MSIQNFEVQGMAELEEALLDLGAETGFKTLRSAGRKAMEPVLIAATIGANRDSGDLKDSMAISSRKGKGGNRAVDIDVGPTKKKAAKSEGGRELSGVAHKAIAQEYGTSDQEAEPFLRPALDQNVDRVLDLFGSELGKAIARAVKKANRGK</sequence>
<dbReference type="RefSeq" id="WP_083702962.1">
    <property type="nucleotide sequence ID" value="NZ_FTMN01000002.1"/>
</dbReference>
<dbReference type="AlphaFoldDB" id="A0A1N6QB87"/>
<reference evidence="2 3" key="1">
    <citation type="submission" date="2017-01" db="EMBL/GenBank/DDBJ databases">
        <authorList>
            <person name="Mah S.A."/>
            <person name="Swanson W.J."/>
            <person name="Moy G.W."/>
            <person name="Vacquier V.D."/>
        </authorList>
    </citation>
    <scope>NUCLEOTIDE SEQUENCE [LARGE SCALE GENOMIC DNA]</scope>
    <source>
        <strain evidence="2 3">DSM 7027</strain>
    </source>
</reference>